<dbReference type="PROSITE" id="PS51257">
    <property type="entry name" value="PROKAR_LIPOPROTEIN"/>
    <property type="match status" value="1"/>
</dbReference>
<dbReference type="EMBL" id="SLYC01000012">
    <property type="protein sequence ID" value="TCQ02905.1"/>
    <property type="molecule type" value="Genomic_DNA"/>
</dbReference>
<feature type="chain" id="PRO_5039080888" evidence="3">
    <location>
        <begin position="22"/>
        <end position="391"/>
    </location>
</feature>
<evidence type="ECO:0000256" key="1">
    <source>
        <dbReference type="ARBA" id="ARBA00010062"/>
    </source>
</evidence>
<dbReference type="Pfam" id="PF13458">
    <property type="entry name" value="Peripla_BP_6"/>
    <property type="match status" value="1"/>
</dbReference>
<keyword evidence="2 3" id="KW-0732">Signal</keyword>
<protein>
    <submittedName>
        <fullName evidence="5">Amino acid/amide ABC transporter substrate-binding protein (HAAT family)</fullName>
    </submittedName>
</protein>
<accession>A0A4R2TNQ8</accession>
<gene>
    <name evidence="5" type="ORF">EDD79_101235</name>
</gene>
<name>A0A4R2TNQ8_9FIRM</name>
<evidence type="ECO:0000259" key="4">
    <source>
        <dbReference type="Pfam" id="PF13458"/>
    </source>
</evidence>
<organism evidence="5 6">
    <name type="scientific">Serpentinicella alkaliphila</name>
    <dbReference type="NCBI Taxonomy" id="1734049"/>
    <lineage>
        <taxon>Bacteria</taxon>
        <taxon>Bacillati</taxon>
        <taxon>Bacillota</taxon>
        <taxon>Clostridia</taxon>
        <taxon>Peptostreptococcales</taxon>
        <taxon>Natronincolaceae</taxon>
        <taxon>Serpentinicella</taxon>
    </lineage>
</organism>
<dbReference type="PANTHER" id="PTHR30483:SF6">
    <property type="entry name" value="PERIPLASMIC BINDING PROTEIN OF ABC TRANSPORTER FOR NATURAL AMINO ACIDS"/>
    <property type="match status" value="1"/>
</dbReference>
<reference evidence="5 6" key="1">
    <citation type="submission" date="2019-03" db="EMBL/GenBank/DDBJ databases">
        <title>Genomic Encyclopedia of Type Strains, Phase IV (KMG-IV): sequencing the most valuable type-strain genomes for metagenomic binning, comparative biology and taxonomic classification.</title>
        <authorList>
            <person name="Goeker M."/>
        </authorList>
    </citation>
    <scope>NUCLEOTIDE SEQUENCE [LARGE SCALE GENOMIC DNA]</scope>
    <source>
        <strain evidence="5 6">DSM 100013</strain>
    </source>
</reference>
<proteinExistence type="inferred from homology"/>
<evidence type="ECO:0000256" key="3">
    <source>
        <dbReference type="SAM" id="SignalP"/>
    </source>
</evidence>
<keyword evidence="6" id="KW-1185">Reference proteome</keyword>
<evidence type="ECO:0000313" key="6">
    <source>
        <dbReference type="Proteomes" id="UP000295504"/>
    </source>
</evidence>
<dbReference type="InterPro" id="IPR028081">
    <property type="entry name" value="Leu-bd"/>
</dbReference>
<dbReference type="InterPro" id="IPR051010">
    <property type="entry name" value="BCAA_transport"/>
</dbReference>
<comment type="similarity">
    <text evidence="1">Belongs to the leucine-binding protein family.</text>
</comment>
<dbReference type="CDD" id="cd06347">
    <property type="entry name" value="PBP1_ABC_LivK_ligand_binding-like"/>
    <property type="match status" value="1"/>
</dbReference>
<dbReference type="Proteomes" id="UP000295504">
    <property type="component" value="Unassembled WGS sequence"/>
</dbReference>
<feature type="signal peptide" evidence="3">
    <location>
        <begin position="1"/>
        <end position="21"/>
    </location>
</feature>
<evidence type="ECO:0000256" key="2">
    <source>
        <dbReference type="ARBA" id="ARBA00022729"/>
    </source>
</evidence>
<dbReference type="AlphaFoldDB" id="A0A4R2TNQ8"/>
<dbReference type="RefSeq" id="WP_132848204.1">
    <property type="nucleotide sequence ID" value="NZ_CP058648.1"/>
</dbReference>
<dbReference type="PANTHER" id="PTHR30483">
    <property type="entry name" value="LEUCINE-SPECIFIC-BINDING PROTEIN"/>
    <property type="match status" value="1"/>
</dbReference>
<comment type="caution">
    <text evidence="5">The sequence shown here is derived from an EMBL/GenBank/DDBJ whole genome shotgun (WGS) entry which is preliminary data.</text>
</comment>
<feature type="domain" description="Leucine-binding protein" evidence="4">
    <location>
        <begin position="41"/>
        <end position="378"/>
    </location>
</feature>
<dbReference type="InterPro" id="IPR028082">
    <property type="entry name" value="Peripla_BP_I"/>
</dbReference>
<sequence>MKKKNLILVSLLLIASMILTACGGSKTPATNTPVESGDILIGGNFEVTGELASFGTSTRNGIQLAFDEINANGGVLGGKNLKFIVEDNKSSSTDAAIIAQKLIQNDKVVALLGPVTSTNSLAAAPIAVDNKIPMISPTATNPAVTKVGEYIFRASFIDPFQGAVMANFALDNLNAKTAAIMIDSSSDYSKGLGEVFKSVFTSGGGQIVSEQFFVKDDTDFNTILTSVKSQNPEVVFVPAYYGTVGPILDQAKYNVGFSENIIFLGADGWDSPELFDLAKDAANGFYFSNHYSPDIDTPEVKNFTAAYQAKFNAVPDALAALGYDAAYMLAAAIENAGSADPTVIRDSLAAIEITGISGKIKLDENRDPVKSAVVIKIEDQKQVYYTTVDPK</sequence>
<dbReference type="OrthoDB" id="9783240at2"/>
<dbReference type="SUPFAM" id="SSF53822">
    <property type="entry name" value="Periplasmic binding protein-like I"/>
    <property type="match status" value="1"/>
</dbReference>
<dbReference type="Gene3D" id="3.40.50.2300">
    <property type="match status" value="2"/>
</dbReference>
<evidence type="ECO:0000313" key="5">
    <source>
        <dbReference type="EMBL" id="TCQ02905.1"/>
    </source>
</evidence>